<gene>
    <name evidence="2" type="ORF">BOLC2T07641H</name>
</gene>
<dbReference type="InterPro" id="IPR001810">
    <property type="entry name" value="F-box_dom"/>
</dbReference>
<evidence type="ECO:0000259" key="1">
    <source>
        <dbReference type="SMART" id="SM00256"/>
    </source>
</evidence>
<dbReference type="InterPro" id="IPR055294">
    <property type="entry name" value="FBL60-like"/>
</dbReference>
<dbReference type="Pfam" id="PF00646">
    <property type="entry name" value="F-box"/>
    <property type="match status" value="1"/>
</dbReference>
<dbReference type="InterPro" id="IPR036047">
    <property type="entry name" value="F-box-like_dom_sf"/>
</dbReference>
<dbReference type="AlphaFoldDB" id="A0A3P6DAG1"/>
<protein>
    <recommendedName>
        <fullName evidence="1">F-box domain-containing protein</fullName>
    </recommendedName>
</protein>
<feature type="domain" description="F-box" evidence="1">
    <location>
        <begin position="7"/>
        <end position="47"/>
    </location>
</feature>
<organism evidence="2">
    <name type="scientific">Brassica oleracea</name>
    <name type="common">Wild cabbage</name>
    <dbReference type="NCBI Taxonomy" id="3712"/>
    <lineage>
        <taxon>Eukaryota</taxon>
        <taxon>Viridiplantae</taxon>
        <taxon>Streptophyta</taxon>
        <taxon>Embryophyta</taxon>
        <taxon>Tracheophyta</taxon>
        <taxon>Spermatophyta</taxon>
        <taxon>Magnoliopsida</taxon>
        <taxon>eudicotyledons</taxon>
        <taxon>Gunneridae</taxon>
        <taxon>Pentapetalae</taxon>
        <taxon>rosids</taxon>
        <taxon>malvids</taxon>
        <taxon>Brassicales</taxon>
        <taxon>Brassicaceae</taxon>
        <taxon>Brassiceae</taxon>
        <taxon>Brassica</taxon>
    </lineage>
</organism>
<dbReference type="EMBL" id="LR031874">
    <property type="protein sequence ID" value="VDD21264.1"/>
    <property type="molecule type" value="Genomic_DNA"/>
</dbReference>
<accession>A0A3P6DAG1</accession>
<dbReference type="SMART" id="SM00256">
    <property type="entry name" value="FBOX"/>
    <property type="match status" value="1"/>
</dbReference>
<name>A0A3P6DAG1_BRAOL</name>
<dbReference type="SUPFAM" id="SSF81383">
    <property type="entry name" value="F-box domain"/>
    <property type="match status" value="1"/>
</dbReference>
<dbReference type="PANTHER" id="PTHR31293:SF12">
    <property type="entry name" value="RNI-LIKE SUPERFAMILY PROTEIN"/>
    <property type="match status" value="1"/>
</dbReference>
<evidence type="ECO:0000313" key="2">
    <source>
        <dbReference type="EMBL" id="VDD21264.1"/>
    </source>
</evidence>
<proteinExistence type="predicted"/>
<dbReference type="PANTHER" id="PTHR31293">
    <property type="entry name" value="RNI-LIKE SUPERFAMILY PROTEIN"/>
    <property type="match status" value="1"/>
</dbReference>
<reference evidence="2" key="1">
    <citation type="submission" date="2018-11" db="EMBL/GenBank/DDBJ databases">
        <authorList>
            <consortium name="Genoscope - CEA"/>
            <person name="William W."/>
        </authorList>
    </citation>
    <scope>NUCLEOTIDE SEQUENCE</scope>
</reference>
<sequence length="159" mass="18451">MDRLSILPDDLIFKILSFVQSIVSVSTSLLSKRWCSLWKHVPNLVYLDPHIECEYWRASRFIDKFLLLRDAHAIETMHLYISQNCPPTDIETWVGIAVSRGVRDLLVFRCRPCFRPIRLPRSLYTCKTIATLSLHQAFIVDVPLNICFPSLKSLSLEFV</sequence>